<dbReference type="InterPro" id="IPR024079">
    <property type="entry name" value="MetalloPept_cat_dom_sf"/>
</dbReference>
<gene>
    <name evidence="9" type="ORF">MYCGRDRAFT_46412</name>
</gene>
<keyword evidence="6 7" id="KW-0482">Metalloprotease</keyword>
<organism evidence="9 10">
    <name type="scientific">Zymoseptoria tritici (strain CBS 115943 / IPO323)</name>
    <name type="common">Speckled leaf blotch fungus</name>
    <name type="synonym">Septoria tritici</name>
    <dbReference type="NCBI Taxonomy" id="336722"/>
    <lineage>
        <taxon>Eukaryota</taxon>
        <taxon>Fungi</taxon>
        <taxon>Dikarya</taxon>
        <taxon>Ascomycota</taxon>
        <taxon>Pezizomycotina</taxon>
        <taxon>Dothideomycetes</taxon>
        <taxon>Dothideomycetidae</taxon>
        <taxon>Mycosphaerellales</taxon>
        <taxon>Mycosphaerellaceae</taxon>
        <taxon>Zymoseptoria</taxon>
    </lineage>
</organism>
<name>F9XHE1_ZYMTI</name>
<feature type="domain" description="Peptidase M3A/M3B catalytic" evidence="8">
    <location>
        <begin position="236"/>
        <end position="728"/>
    </location>
</feature>
<proteinExistence type="inferred from homology"/>
<dbReference type="GO" id="GO:0004222">
    <property type="term" value="F:metalloendopeptidase activity"/>
    <property type="evidence" value="ECO:0007669"/>
    <property type="project" value="InterPro"/>
</dbReference>
<dbReference type="Pfam" id="PF01432">
    <property type="entry name" value="Peptidase_M3"/>
    <property type="match status" value="1"/>
</dbReference>
<evidence type="ECO:0000256" key="2">
    <source>
        <dbReference type="ARBA" id="ARBA00022670"/>
    </source>
</evidence>
<evidence type="ECO:0000256" key="1">
    <source>
        <dbReference type="ARBA" id="ARBA00006040"/>
    </source>
</evidence>
<dbReference type="InterPro" id="IPR045090">
    <property type="entry name" value="Pept_M3A_M3B"/>
</dbReference>
<dbReference type="PANTHER" id="PTHR11804">
    <property type="entry name" value="PROTEASE M3 THIMET OLIGOPEPTIDASE-RELATED"/>
    <property type="match status" value="1"/>
</dbReference>
<reference evidence="9 10" key="1">
    <citation type="journal article" date="2011" name="PLoS Genet.">
        <title>Finished genome of the fungal wheat pathogen Mycosphaerella graminicola reveals dispensome structure, chromosome plasticity, and stealth pathogenesis.</title>
        <authorList>
            <person name="Goodwin S.B."/>
            <person name="Ben M'barek S."/>
            <person name="Dhillon B."/>
            <person name="Wittenberg A.H.J."/>
            <person name="Crane C.F."/>
            <person name="Hane J.K."/>
            <person name="Foster A.J."/>
            <person name="Van der Lee T.A.J."/>
            <person name="Grimwood J."/>
            <person name="Aerts A."/>
            <person name="Antoniw J."/>
            <person name="Bailey A."/>
            <person name="Bluhm B."/>
            <person name="Bowler J."/>
            <person name="Bristow J."/>
            <person name="van der Burgt A."/>
            <person name="Canto-Canche B."/>
            <person name="Churchill A.C.L."/>
            <person name="Conde-Ferraez L."/>
            <person name="Cools H.J."/>
            <person name="Coutinho P.M."/>
            <person name="Csukai M."/>
            <person name="Dehal P."/>
            <person name="De Wit P."/>
            <person name="Donzelli B."/>
            <person name="van de Geest H.C."/>
            <person name="van Ham R.C.H.J."/>
            <person name="Hammond-Kosack K.E."/>
            <person name="Henrissat B."/>
            <person name="Kilian A."/>
            <person name="Kobayashi A.K."/>
            <person name="Koopmann E."/>
            <person name="Kourmpetis Y."/>
            <person name="Kuzniar A."/>
            <person name="Lindquist E."/>
            <person name="Lombard V."/>
            <person name="Maliepaard C."/>
            <person name="Martins N."/>
            <person name="Mehrabi R."/>
            <person name="Nap J.P.H."/>
            <person name="Ponomarenko A."/>
            <person name="Rudd J.J."/>
            <person name="Salamov A."/>
            <person name="Schmutz J."/>
            <person name="Schouten H.J."/>
            <person name="Shapiro H."/>
            <person name="Stergiopoulos I."/>
            <person name="Torriani S.F.F."/>
            <person name="Tu H."/>
            <person name="de Vries R.P."/>
            <person name="Waalwijk C."/>
            <person name="Ware S.B."/>
            <person name="Wiebenga A."/>
            <person name="Zwiers L.-H."/>
            <person name="Oliver R.P."/>
            <person name="Grigoriev I.V."/>
            <person name="Kema G.H.J."/>
        </authorList>
    </citation>
    <scope>NUCLEOTIDE SEQUENCE [LARGE SCALE GENOMIC DNA]</scope>
    <source>
        <strain evidence="10">CBS 115943 / IPO323</strain>
    </source>
</reference>
<evidence type="ECO:0000256" key="5">
    <source>
        <dbReference type="ARBA" id="ARBA00022833"/>
    </source>
</evidence>
<dbReference type="GO" id="GO:0006508">
    <property type="term" value="P:proteolysis"/>
    <property type="evidence" value="ECO:0007669"/>
    <property type="project" value="UniProtKB-KW"/>
</dbReference>
<evidence type="ECO:0000313" key="9">
    <source>
        <dbReference type="EMBL" id="EGP85184.1"/>
    </source>
</evidence>
<dbReference type="GO" id="GO:0006518">
    <property type="term" value="P:peptide metabolic process"/>
    <property type="evidence" value="ECO:0007669"/>
    <property type="project" value="TreeGrafter"/>
</dbReference>
<accession>F9XHE1</accession>
<keyword evidence="2 7" id="KW-0645">Protease</keyword>
<dbReference type="InterPro" id="IPR001567">
    <property type="entry name" value="Pept_M3A_M3B_dom"/>
</dbReference>
<dbReference type="HOGENOM" id="CLU_001805_1_1_1"/>
<dbReference type="SUPFAM" id="SSF55486">
    <property type="entry name" value="Metalloproteases ('zincins'), catalytic domain"/>
    <property type="match status" value="1"/>
</dbReference>
<evidence type="ECO:0000259" key="8">
    <source>
        <dbReference type="Pfam" id="PF01432"/>
    </source>
</evidence>
<comment type="cofactor">
    <cofactor evidence="7">
        <name>Zn(2+)</name>
        <dbReference type="ChEBI" id="CHEBI:29105"/>
    </cofactor>
    <text evidence="7">Binds 1 zinc ion.</text>
</comment>
<keyword evidence="5 7" id="KW-0862">Zinc</keyword>
<dbReference type="KEGG" id="ztr:MYCGRDRAFT_46412"/>
<dbReference type="OrthoDB" id="534666at2759"/>
<dbReference type="PANTHER" id="PTHR11804:SF84">
    <property type="entry name" value="SACCHAROLYSIN"/>
    <property type="match status" value="1"/>
</dbReference>
<protein>
    <submittedName>
        <fullName evidence="9">Peptidase M3A and M3B, thimet/oligopeptidase F</fullName>
    </submittedName>
</protein>
<dbReference type="Proteomes" id="UP000008062">
    <property type="component" value="Chromosome 8"/>
</dbReference>
<dbReference type="eggNOG" id="KOG2089">
    <property type="taxonomic scope" value="Eukaryota"/>
</dbReference>
<dbReference type="EMBL" id="CM001203">
    <property type="protein sequence ID" value="EGP85184.1"/>
    <property type="molecule type" value="Genomic_DNA"/>
</dbReference>
<keyword evidence="4 7" id="KW-0378">Hydrolase</keyword>
<dbReference type="RefSeq" id="XP_003850208.1">
    <property type="nucleotide sequence ID" value="XM_003850160.1"/>
</dbReference>
<evidence type="ECO:0000256" key="3">
    <source>
        <dbReference type="ARBA" id="ARBA00022723"/>
    </source>
</evidence>
<evidence type="ECO:0000256" key="6">
    <source>
        <dbReference type="ARBA" id="ARBA00023049"/>
    </source>
</evidence>
<dbReference type="InParanoid" id="F9XHE1"/>
<sequence>PSGIQRPPQLPIVWNDTVASINQTYETYIKLFNTTVQNILDTVGSPAEATFNNTILPYLRAQNLAYTAISPLSIYEFSSKPSEVNDEVNSGETIYDNASDDLFTNEAFFALVDHLYQATGNATDGSLSVEEQISILLCSGLNIPAGAQRDQFQAANRRLDEIYNQFKAILGNGTSTFLYFTADELEGVDPETISQLKNGTGENAGKLQVSVLDNGADIVTYAVNETTRYTELFEYRRQYQENIALIQEAIQLRVQVAQLAGYESWDDYAIDGNMAKTKQAVEDFLADVTTHVQVKADAELKDLNDVKKQNGTIVTPIGDEDILYTWDFNYYANIRDAEKFGDLGANTFQYWFPANVTVPATLEFYGEIYGTRYDRIQGQDADALSPTGNGTDLVWHPDVWLYAVYDSQAYIDAHPEVTDHFRGYLYLDLFKRPVTKAGGGSFMAPISPGFVKEDGCLQYPTAGAFLYNDKSDDESKIPSFITESTALFHELGHCHHQLLSRTTYARTHGPGGVPIDFIEFPSQFMEMNYGNIYEVYERISTHWSSFSAEAAAAWRKDSGADASAPLPPVTYPQDLFERIKESQKAYVGGDTISQVFLATYDQTLHGYTSLEAANTTDVSVTWNTLIRNITETPDPSDILKRFDWGWGETTFQHIVWPIYTGAYYGYQWALVYAEDVFYTAFASDPFSSETGWRYRTEILQPGGARDPNDSLEAFLGRAPNKDGFYKYIGVPA</sequence>
<dbReference type="AlphaFoldDB" id="F9XHE1"/>
<feature type="non-terminal residue" evidence="9">
    <location>
        <position position="732"/>
    </location>
</feature>
<keyword evidence="3 7" id="KW-0479">Metal-binding</keyword>
<evidence type="ECO:0000256" key="4">
    <source>
        <dbReference type="ARBA" id="ARBA00022801"/>
    </source>
</evidence>
<keyword evidence="10" id="KW-1185">Reference proteome</keyword>
<dbReference type="Gene3D" id="1.10.1370.10">
    <property type="entry name" value="Neurolysin, domain 3"/>
    <property type="match status" value="1"/>
</dbReference>
<dbReference type="CDD" id="cd06455">
    <property type="entry name" value="M3A_TOP"/>
    <property type="match status" value="1"/>
</dbReference>
<dbReference type="Gene3D" id="3.40.390.10">
    <property type="entry name" value="Collagenase (Catalytic Domain)"/>
    <property type="match status" value="1"/>
</dbReference>
<dbReference type="GO" id="GO:0046872">
    <property type="term" value="F:metal ion binding"/>
    <property type="evidence" value="ECO:0007669"/>
    <property type="project" value="UniProtKB-UniRule"/>
</dbReference>
<comment type="similarity">
    <text evidence="1 7">Belongs to the peptidase M3 family.</text>
</comment>
<evidence type="ECO:0000313" key="10">
    <source>
        <dbReference type="Proteomes" id="UP000008062"/>
    </source>
</evidence>
<dbReference type="GeneID" id="13394545"/>
<dbReference type="InterPro" id="IPR024077">
    <property type="entry name" value="Neurolysin/TOP_dom2"/>
</dbReference>
<evidence type="ECO:0000256" key="7">
    <source>
        <dbReference type="RuleBase" id="RU003435"/>
    </source>
</evidence>